<keyword evidence="4" id="KW-1185">Reference proteome</keyword>
<name>A0A182SWG5_9DIPT</name>
<sequence>MTTRPAVIPNRLPVRSSTRLKVMDDRQAVAATDKGSTVLDTTSAGAIKSFKELEKALDARDKQLQALTEELWELRTQLLVLLGEQKDARAEAARKEERYLRMLEEAARSNERNQQLIEELSLTLRTLPVGTSVAASAAADVRHGQGSRHQTADRRQTTATRTAVTADDVVSSVPLEGGDSWAEVVRRKPQRQKQPQQCFGSDNGERYQQQQKQHQQLRRQQQLSLPHQKPREQQHAAQQFPKRTRPNRKDIVEIAPAADRTWTEVYLQLRQAPELDDVKEAIGVGRRTAKQNLRMVVAREADSAAIASRIQAVIGNAGAARVVTQMAEVIVTNVD</sequence>
<organism evidence="3 4">
    <name type="scientific">Anopheles maculatus</name>
    <dbReference type="NCBI Taxonomy" id="74869"/>
    <lineage>
        <taxon>Eukaryota</taxon>
        <taxon>Metazoa</taxon>
        <taxon>Ecdysozoa</taxon>
        <taxon>Arthropoda</taxon>
        <taxon>Hexapoda</taxon>
        <taxon>Insecta</taxon>
        <taxon>Pterygota</taxon>
        <taxon>Neoptera</taxon>
        <taxon>Endopterygota</taxon>
        <taxon>Diptera</taxon>
        <taxon>Nematocera</taxon>
        <taxon>Culicoidea</taxon>
        <taxon>Culicidae</taxon>
        <taxon>Anophelinae</taxon>
        <taxon>Anopheles</taxon>
        <taxon>Anopheles maculatus group</taxon>
    </lineage>
</organism>
<evidence type="ECO:0000256" key="1">
    <source>
        <dbReference type="SAM" id="Coils"/>
    </source>
</evidence>
<keyword evidence="1" id="KW-0175">Coiled coil</keyword>
<accession>A0A182SWG5</accession>
<dbReference type="AlphaFoldDB" id="A0A182SWG5"/>
<feature type="region of interest" description="Disordered" evidence="2">
    <location>
        <begin position="185"/>
        <end position="249"/>
    </location>
</feature>
<dbReference type="VEuPathDB" id="VectorBase:AMAM014827"/>
<feature type="coiled-coil region" evidence="1">
    <location>
        <begin position="50"/>
        <end position="123"/>
    </location>
</feature>
<dbReference type="Proteomes" id="UP000075901">
    <property type="component" value="Unassembled WGS sequence"/>
</dbReference>
<protein>
    <submittedName>
        <fullName evidence="3">Uncharacterized protein</fullName>
    </submittedName>
</protein>
<dbReference type="EnsemblMetazoa" id="AMAM014827-RA">
    <property type="protein sequence ID" value="AMAM014827-PA"/>
    <property type="gene ID" value="AMAM014827"/>
</dbReference>
<evidence type="ECO:0000313" key="4">
    <source>
        <dbReference type="Proteomes" id="UP000075901"/>
    </source>
</evidence>
<reference evidence="4" key="1">
    <citation type="submission" date="2013-09" db="EMBL/GenBank/DDBJ databases">
        <title>The Genome Sequence of Anopheles maculatus species B.</title>
        <authorList>
            <consortium name="The Broad Institute Genomics Platform"/>
            <person name="Neafsey D.E."/>
            <person name="Besansky N."/>
            <person name="Howell P."/>
            <person name="Walton C."/>
            <person name="Young S.K."/>
            <person name="Zeng Q."/>
            <person name="Gargeya S."/>
            <person name="Fitzgerald M."/>
            <person name="Haas B."/>
            <person name="Abouelleil A."/>
            <person name="Allen A.W."/>
            <person name="Alvarado L."/>
            <person name="Arachchi H.M."/>
            <person name="Berlin A.M."/>
            <person name="Chapman S.B."/>
            <person name="Gainer-Dewar J."/>
            <person name="Goldberg J."/>
            <person name="Griggs A."/>
            <person name="Gujja S."/>
            <person name="Hansen M."/>
            <person name="Howarth C."/>
            <person name="Imamovic A."/>
            <person name="Ireland A."/>
            <person name="Larimer J."/>
            <person name="McCowan C."/>
            <person name="Murphy C."/>
            <person name="Pearson M."/>
            <person name="Poon T.W."/>
            <person name="Priest M."/>
            <person name="Roberts A."/>
            <person name="Saif S."/>
            <person name="Shea T."/>
            <person name="Sisk P."/>
            <person name="Sykes S."/>
            <person name="Wortman J."/>
            <person name="Nusbaum C."/>
            <person name="Birren B."/>
        </authorList>
    </citation>
    <scope>NUCLEOTIDE SEQUENCE [LARGE SCALE GENOMIC DNA]</scope>
    <source>
        <strain evidence="4">maculatus3</strain>
    </source>
</reference>
<evidence type="ECO:0000256" key="2">
    <source>
        <dbReference type="SAM" id="MobiDB-lite"/>
    </source>
</evidence>
<reference evidence="3" key="2">
    <citation type="submission" date="2020-05" db="UniProtKB">
        <authorList>
            <consortium name="EnsemblMetazoa"/>
        </authorList>
    </citation>
    <scope>IDENTIFICATION</scope>
    <source>
        <strain evidence="3">maculatus3</strain>
    </source>
</reference>
<feature type="region of interest" description="Disordered" evidence="2">
    <location>
        <begin position="137"/>
        <end position="163"/>
    </location>
</feature>
<evidence type="ECO:0000313" key="3">
    <source>
        <dbReference type="EnsemblMetazoa" id="AMAM014827-PA"/>
    </source>
</evidence>
<proteinExistence type="predicted"/>
<feature type="compositionally biased region" description="Low complexity" evidence="2">
    <location>
        <begin position="208"/>
        <end position="227"/>
    </location>
</feature>